<keyword evidence="3" id="KW-1185">Reference proteome</keyword>
<dbReference type="PANTHER" id="PTHR43283">
    <property type="entry name" value="BETA-LACTAMASE-RELATED"/>
    <property type="match status" value="1"/>
</dbReference>
<evidence type="ECO:0000313" key="3">
    <source>
        <dbReference type="Proteomes" id="UP000244223"/>
    </source>
</evidence>
<dbReference type="RefSeq" id="WP_107865183.1">
    <property type="nucleotide sequence ID" value="NZ_QAON01000004.1"/>
</dbReference>
<dbReference type="InterPro" id="IPR012338">
    <property type="entry name" value="Beta-lactam/transpept-like"/>
</dbReference>
<dbReference type="SUPFAM" id="SSF56601">
    <property type="entry name" value="beta-lactamase/transpeptidase-like"/>
    <property type="match status" value="1"/>
</dbReference>
<dbReference type="Proteomes" id="UP000244223">
    <property type="component" value="Unassembled WGS sequence"/>
</dbReference>
<feature type="domain" description="Beta-lactamase-related" evidence="1">
    <location>
        <begin position="64"/>
        <end position="408"/>
    </location>
</feature>
<evidence type="ECO:0000259" key="1">
    <source>
        <dbReference type="Pfam" id="PF00144"/>
    </source>
</evidence>
<dbReference type="EMBL" id="QAON01000004">
    <property type="protein sequence ID" value="PTQ90191.1"/>
    <property type="molecule type" value="Genomic_DNA"/>
</dbReference>
<dbReference type="InterPro" id="IPR050789">
    <property type="entry name" value="Diverse_Enzym_Activities"/>
</dbReference>
<reference evidence="2 3" key="1">
    <citation type="submission" date="2018-04" db="EMBL/GenBank/DDBJ databases">
        <title>Genomic Encyclopedia of Archaeal and Bacterial Type Strains, Phase II (KMG-II): from individual species to whole genera.</title>
        <authorList>
            <person name="Goeker M."/>
        </authorList>
    </citation>
    <scope>NUCLEOTIDE SEQUENCE [LARGE SCALE GENOMIC DNA]</scope>
    <source>
        <strain evidence="2 3">DSM 5822</strain>
    </source>
</reference>
<sequence length="427" mass="46527">MLSDRINRILPYIKTGGRRLPVPKDLSRITTIDRERECDAQQLGLPADAIDKIWQSVEAYYKTGLHPAITLVIRYKGHIVMSRGLGYSHVGAEGESPDDGSKLATADTPICLFSGSKAISAMLIHKLAEEGKLKLHDRVCQYIPEYASHGKHLTTIHDLLTHKAGIRIMPVANPEPALMFDFDAVVKILAESPPVGTPKKHQAYHAVTAGYILGAIAQNASGETLPQLLNRILAKPLGCEHFTFGVDETRRHEIALSHATGVDKVPIASKMIEHMLGVNDREIIDAINSPEGLSAVVPAANIYCSAEEACRFYQMLLDGGLWQGQRVFEAATVANATRRGALRFDHSAKAPMRYSAGFMRGEKLWTIFGANTADAFGHLGFINILCWADTARDISVAFLNTGKSLAPEGFIGFANVTSTISSVFKAK</sequence>
<dbReference type="InterPro" id="IPR001466">
    <property type="entry name" value="Beta-lactam-related"/>
</dbReference>
<comment type="caution">
    <text evidence="2">The sequence shown here is derived from an EMBL/GenBank/DDBJ whole genome shotgun (WGS) entry which is preliminary data.</text>
</comment>
<gene>
    <name evidence="2" type="ORF">C8N29_104236</name>
</gene>
<proteinExistence type="predicted"/>
<dbReference type="Pfam" id="PF00144">
    <property type="entry name" value="Beta-lactamase"/>
    <property type="match status" value="1"/>
</dbReference>
<name>A0A2T5J1C5_9GAMM</name>
<accession>A0A2T5J1C5</accession>
<organism evidence="2 3">
    <name type="scientific">Agitococcus lubricus</name>
    <dbReference type="NCBI Taxonomy" id="1077255"/>
    <lineage>
        <taxon>Bacteria</taxon>
        <taxon>Pseudomonadati</taxon>
        <taxon>Pseudomonadota</taxon>
        <taxon>Gammaproteobacteria</taxon>
        <taxon>Moraxellales</taxon>
        <taxon>Moraxellaceae</taxon>
        <taxon>Agitococcus</taxon>
    </lineage>
</organism>
<dbReference type="OrthoDB" id="9770183at2"/>
<protein>
    <submittedName>
        <fullName evidence="2">CubicO group peptidase (Beta-lactamase class C family)</fullName>
    </submittedName>
</protein>
<dbReference type="PANTHER" id="PTHR43283:SF3">
    <property type="entry name" value="BETA-LACTAMASE FAMILY PROTEIN (AFU_ORTHOLOGUE AFUA_5G07500)"/>
    <property type="match status" value="1"/>
</dbReference>
<evidence type="ECO:0000313" key="2">
    <source>
        <dbReference type="EMBL" id="PTQ90191.1"/>
    </source>
</evidence>
<dbReference type="Gene3D" id="3.40.710.10">
    <property type="entry name" value="DD-peptidase/beta-lactamase superfamily"/>
    <property type="match status" value="1"/>
</dbReference>
<dbReference type="AlphaFoldDB" id="A0A2T5J1C5"/>